<sequence>MRWLILVLLAVGSSAQEWDAYNFPNPTAGQFKECKMRTTANICDPDGVLSEQARYRLDHDLKQLESRTRQDYGRTFCDKKGVTAAMAIARHVKGGSTEAVKNMANEMLRKWTLDPQCQKAVVFVVSTDDQKFWVARDDKVPVYGDEFTQIFMQQKPLFQQNNYQQALTNIMQQTWEKALAKQGSPKTSGSGGGTIPAGPKPGYDDGGRGKPMGGGGFKAPSIPGWFWFALVGVIIPLLCCCLCCYCCCCKGKGGGGSAPRAAGGYDDSRGMMGGGGGGPAPRAGGGGGSMWRNMASSIGGAGIGSMLGNLISGRGRRGMGGGGFAGGGYPGGSYPGGAYPGGGGGAYPPGPAVVYDDRGGEGGGGLYPSKPVKDEGGGGSWA</sequence>
<gene>
    <name evidence="4" type="ORF">CYNAS_LOCUS1337</name>
</gene>
<evidence type="ECO:0000313" key="4">
    <source>
        <dbReference type="EMBL" id="CAJ0589354.1"/>
    </source>
</evidence>
<evidence type="ECO:0000256" key="3">
    <source>
        <dbReference type="SAM" id="SignalP"/>
    </source>
</evidence>
<name>A0AA36DMW3_CYLNA</name>
<dbReference type="PANTHER" id="PTHR33748">
    <property type="entry name" value="PROTEIN CBG04600"/>
    <property type="match status" value="1"/>
</dbReference>
<protein>
    <recommendedName>
        <fullName evidence="6">TPM domain-containing protein</fullName>
    </recommendedName>
</protein>
<dbReference type="GO" id="GO:0005892">
    <property type="term" value="C:acetylcholine-gated channel complex"/>
    <property type="evidence" value="ECO:0007669"/>
    <property type="project" value="InterPro"/>
</dbReference>
<feature type="chain" id="PRO_5041347879" description="TPM domain-containing protein" evidence="3">
    <location>
        <begin position="16"/>
        <end position="382"/>
    </location>
</feature>
<feature type="region of interest" description="Disordered" evidence="1">
    <location>
        <begin position="350"/>
        <end position="382"/>
    </location>
</feature>
<organism evidence="4 5">
    <name type="scientific">Cylicocyclus nassatus</name>
    <name type="common">Nematode worm</name>
    <dbReference type="NCBI Taxonomy" id="53992"/>
    <lineage>
        <taxon>Eukaryota</taxon>
        <taxon>Metazoa</taxon>
        <taxon>Ecdysozoa</taxon>
        <taxon>Nematoda</taxon>
        <taxon>Chromadorea</taxon>
        <taxon>Rhabditida</taxon>
        <taxon>Rhabditina</taxon>
        <taxon>Rhabditomorpha</taxon>
        <taxon>Strongyloidea</taxon>
        <taxon>Strongylidae</taxon>
        <taxon>Cylicocyclus</taxon>
    </lineage>
</organism>
<keyword evidence="5" id="KW-1185">Reference proteome</keyword>
<keyword evidence="3" id="KW-0732">Signal</keyword>
<dbReference type="Proteomes" id="UP001176961">
    <property type="component" value="Unassembled WGS sequence"/>
</dbReference>
<evidence type="ECO:0000256" key="2">
    <source>
        <dbReference type="SAM" id="Phobius"/>
    </source>
</evidence>
<keyword evidence="2" id="KW-0472">Membrane</keyword>
<accession>A0AA36DMW3</accession>
<dbReference type="Pfam" id="PF17175">
    <property type="entry name" value="MOLO1"/>
    <property type="match status" value="1"/>
</dbReference>
<evidence type="ECO:0000256" key="1">
    <source>
        <dbReference type="SAM" id="MobiDB-lite"/>
    </source>
</evidence>
<proteinExistence type="predicted"/>
<feature type="signal peptide" evidence="3">
    <location>
        <begin position="1"/>
        <end position="15"/>
    </location>
</feature>
<comment type="caution">
    <text evidence="4">The sequence shown here is derived from an EMBL/GenBank/DDBJ whole genome shotgun (WGS) entry which is preliminary data.</text>
</comment>
<feature type="transmembrane region" description="Helical" evidence="2">
    <location>
        <begin position="225"/>
        <end position="248"/>
    </location>
</feature>
<dbReference type="Gene3D" id="3.10.310.50">
    <property type="match status" value="1"/>
</dbReference>
<dbReference type="PANTHER" id="PTHR33748:SF6">
    <property type="entry name" value="TPM_PHOSPHATASE DOMAIN-CONTAINING PROTEIN"/>
    <property type="match status" value="1"/>
</dbReference>
<dbReference type="InterPro" id="IPR033438">
    <property type="entry name" value="MOLO1"/>
</dbReference>
<keyword evidence="2" id="KW-0812">Transmembrane</keyword>
<evidence type="ECO:0008006" key="6">
    <source>
        <dbReference type="Google" id="ProtNLM"/>
    </source>
</evidence>
<dbReference type="EMBL" id="CATQJL010000001">
    <property type="protein sequence ID" value="CAJ0589354.1"/>
    <property type="molecule type" value="Genomic_DNA"/>
</dbReference>
<keyword evidence="2" id="KW-1133">Transmembrane helix</keyword>
<reference evidence="4" key="1">
    <citation type="submission" date="2023-07" db="EMBL/GenBank/DDBJ databases">
        <authorList>
            <consortium name="CYATHOMIX"/>
        </authorList>
    </citation>
    <scope>NUCLEOTIDE SEQUENCE</scope>
    <source>
        <strain evidence="4">N/A</strain>
    </source>
</reference>
<dbReference type="AlphaFoldDB" id="A0AA36DMW3"/>
<feature type="region of interest" description="Disordered" evidence="1">
    <location>
        <begin position="178"/>
        <end position="211"/>
    </location>
</feature>
<evidence type="ECO:0000313" key="5">
    <source>
        <dbReference type="Proteomes" id="UP001176961"/>
    </source>
</evidence>